<dbReference type="AlphaFoldDB" id="V2W1S3"/>
<dbReference type="eggNOG" id="ENOG5031RA2">
    <property type="taxonomic scope" value="Bacteria"/>
</dbReference>
<sequence length="188" mass="20365">MKKIAIIGVMFATFSVTGCAINLPFNNRLNYSSISQLSTLPKLNDKIVIKWNPETFPKRIDIQGADGFVGGGTRTRVPTGIALSNRIEEAIAQYVTISSDGKPLMITVENARSGFEYSAGIFNITPAVDVANVTLTATFNYEGKSWSNTYTSKLKDPKIGGSSQTGLLESAWDDIAIQVAKDVSKHLN</sequence>
<dbReference type="PATRIC" id="fig|1120928.5.peg.3149"/>
<dbReference type="Proteomes" id="UP000017404">
    <property type="component" value="Unassembled WGS sequence"/>
</dbReference>
<evidence type="ECO:0000313" key="1">
    <source>
        <dbReference type="EMBL" id="ESK53949.1"/>
    </source>
</evidence>
<gene>
    <name evidence="1" type="ORF">F990_03112</name>
</gene>
<reference evidence="1 2" key="1">
    <citation type="submission" date="2013-10" db="EMBL/GenBank/DDBJ databases">
        <title>The Genome Sequence of Acinetobacter tjernbergiae CIP107465.</title>
        <authorList>
            <consortium name="The Broad Institute Genomics Platform"/>
            <consortium name="The Broad Institute Genome Sequencing Center for Infectious Disease"/>
            <person name="Cerqueira G."/>
            <person name="Feldgarden M."/>
            <person name="Courvalin P."/>
            <person name="Grillot-Courvalin C."/>
            <person name="Clermont D."/>
            <person name="Rocha E."/>
            <person name="Yoon E.-J."/>
            <person name="Nemec A."/>
            <person name="Young S.K."/>
            <person name="Zeng Q."/>
            <person name="Gargeya S."/>
            <person name="Fitzgerald M."/>
            <person name="Abouelleil A."/>
            <person name="Alvarado L."/>
            <person name="Berlin A.M."/>
            <person name="Chapman S.B."/>
            <person name="Gainer-Dewar J."/>
            <person name="Goldberg J."/>
            <person name="Gnerre S."/>
            <person name="Griggs A."/>
            <person name="Gujja S."/>
            <person name="Hansen M."/>
            <person name="Howarth C."/>
            <person name="Imamovic A."/>
            <person name="Ireland A."/>
            <person name="Larimer J."/>
            <person name="McCowan C."/>
            <person name="Murphy C."/>
            <person name="Pearson M."/>
            <person name="Poon T.W."/>
            <person name="Priest M."/>
            <person name="Roberts A."/>
            <person name="Saif S."/>
            <person name="Shea T."/>
            <person name="Sykes S."/>
            <person name="Wortman J."/>
            <person name="Nusbaum C."/>
            <person name="Birren B."/>
        </authorList>
    </citation>
    <scope>NUCLEOTIDE SEQUENCE [LARGE SCALE GENOMIC DNA]</scope>
    <source>
        <strain evidence="1 2">CIP 107465</strain>
    </source>
</reference>
<evidence type="ECO:0000313" key="2">
    <source>
        <dbReference type="Proteomes" id="UP000017404"/>
    </source>
</evidence>
<proteinExistence type="predicted"/>
<protein>
    <recommendedName>
        <fullName evidence="3">ABC-type transport auxiliary lipoprotein component domain-containing protein</fullName>
    </recommendedName>
</protein>
<dbReference type="PROSITE" id="PS51257">
    <property type="entry name" value="PROKAR_LIPOPROTEIN"/>
    <property type="match status" value="1"/>
</dbReference>
<keyword evidence="2" id="KW-1185">Reference proteome</keyword>
<dbReference type="EMBL" id="AYEV01000039">
    <property type="protein sequence ID" value="ESK53949.1"/>
    <property type="molecule type" value="Genomic_DNA"/>
</dbReference>
<organism evidence="1 2">
    <name type="scientific">Acinetobacter tjernbergiae DSM 14971 = CIP 107465</name>
    <dbReference type="NCBI Taxonomy" id="1120928"/>
    <lineage>
        <taxon>Bacteria</taxon>
        <taxon>Pseudomonadati</taxon>
        <taxon>Pseudomonadota</taxon>
        <taxon>Gammaproteobacteria</taxon>
        <taxon>Moraxellales</taxon>
        <taxon>Moraxellaceae</taxon>
        <taxon>Acinetobacter</taxon>
    </lineage>
</organism>
<name>V2W1S3_9GAMM</name>
<dbReference type="RefSeq" id="WP_018679509.1">
    <property type="nucleotide sequence ID" value="NZ_AYEV01000039.1"/>
</dbReference>
<accession>V2W1S3</accession>
<evidence type="ECO:0008006" key="3">
    <source>
        <dbReference type="Google" id="ProtNLM"/>
    </source>
</evidence>
<comment type="caution">
    <text evidence="1">The sequence shown here is derived from an EMBL/GenBank/DDBJ whole genome shotgun (WGS) entry which is preliminary data.</text>
</comment>
<dbReference type="OrthoDB" id="6636280at2"/>